<dbReference type="Gene3D" id="4.10.240.10">
    <property type="entry name" value="Zn(2)-C6 fungal-type DNA-binding domain"/>
    <property type="match status" value="1"/>
</dbReference>
<feature type="compositionally biased region" description="Basic residues" evidence="1">
    <location>
        <begin position="422"/>
        <end position="437"/>
    </location>
</feature>
<dbReference type="AlphaFoldDB" id="A0AAV5REZ2"/>
<dbReference type="SMART" id="SM00066">
    <property type="entry name" value="GAL4"/>
    <property type="match status" value="1"/>
</dbReference>
<dbReference type="EMBL" id="BTGC01000003">
    <property type="protein sequence ID" value="GMM49970.1"/>
    <property type="molecule type" value="Genomic_DNA"/>
</dbReference>
<feature type="compositionally biased region" description="Basic and acidic residues" evidence="1">
    <location>
        <begin position="404"/>
        <end position="413"/>
    </location>
</feature>
<dbReference type="InterPro" id="IPR036864">
    <property type="entry name" value="Zn2-C6_fun-type_DNA-bd_sf"/>
</dbReference>
<evidence type="ECO:0000313" key="4">
    <source>
        <dbReference type="Proteomes" id="UP001362899"/>
    </source>
</evidence>
<dbReference type="GO" id="GO:0008270">
    <property type="term" value="F:zinc ion binding"/>
    <property type="evidence" value="ECO:0007669"/>
    <property type="project" value="InterPro"/>
</dbReference>
<dbReference type="Proteomes" id="UP001362899">
    <property type="component" value="Unassembled WGS sequence"/>
</dbReference>
<dbReference type="SUPFAM" id="SSF57701">
    <property type="entry name" value="Zn2/Cys6 DNA-binding domain"/>
    <property type="match status" value="1"/>
</dbReference>
<dbReference type="PROSITE" id="PS50048">
    <property type="entry name" value="ZN2_CY6_FUNGAL_2"/>
    <property type="match status" value="1"/>
</dbReference>
<evidence type="ECO:0000256" key="1">
    <source>
        <dbReference type="SAM" id="MobiDB-lite"/>
    </source>
</evidence>
<reference evidence="3 4" key="1">
    <citation type="journal article" date="2023" name="Elife">
        <title>Identification of key yeast species and microbe-microbe interactions impacting larval growth of Drosophila in the wild.</title>
        <authorList>
            <person name="Mure A."/>
            <person name="Sugiura Y."/>
            <person name="Maeda R."/>
            <person name="Honda K."/>
            <person name="Sakurai N."/>
            <person name="Takahashi Y."/>
            <person name="Watada M."/>
            <person name="Katoh T."/>
            <person name="Gotoh A."/>
            <person name="Gotoh Y."/>
            <person name="Taniguchi I."/>
            <person name="Nakamura K."/>
            <person name="Hayashi T."/>
            <person name="Katayama T."/>
            <person name="Uemura T."/>
            <person name="Hattori Y."/>
        </authorList>
    </citation>
    <scope>NUCLEOTIDE SEQUENCE [LARGE SCALE GENOMIC DNA]</scope>
    <source>
        <strain evidence="3 4">SB-73</strain>
    </source>
</reference>
<gene>
    <name evidence="3" type="ORF">DASB73_009280</name>
</gene>
<keyword evidence="4" id="KW-1185">Reference proteome</keyword>
<organism evidence="3 4">
    <name type="scientific">Starmerella bacillaris</name>
    <name type="common">Yeast</name>
    <name type="synonym">Candida zemplinina</name>
    <dbReference type="NCBI Taxonomy" id="1247836"/>
    <lineage>
        <taxon>Eukaryota</taxon>
        <taxon>Fungi</taxon>
        <taxon>Dikarya</taxon>
        <taxon>Ascomycota</taxon>
        <taxon>Saccharomycotina</taxon>
        <taxon>Dipodascomycetes</taxon>
        <taxon>Dipodascales</taxon>
        <taxon>Trichomonascaceae</taxon>
        <taxon>Starmerella</taxon>
    </lineage>
</organism>
<feature type="region of interest" description="Disordered" evidence="1">
    <location>
        <begin position="395"/>
        <end position="462"/>
    </location>
</feature>
<comment type="caution">
    <text evidence="3">The sequence shown here is derived from an EMBL/GenBank/DDBJ whole genome shotgun (WGS) entry which is preliminary data.</text>
</comment>
<evidence type="ECO:0000313" key="3">
    <source>
        <dbReference type="EMBL" id="GMM49970.1"/>
    </source>
</evidence>
<dbReference type="PROSITE" id="PS00463">
    <property type="entry name" value="ZN2_CY6_FUNGAL_1"/>
    <property type="match status" value="1"/>
</dbReference>
<feature type="domain" description="Zn(2)-C6 fungal-type" evidence="2">
    <location>
        <begin position="470"/>
        <end position="498"/>
    </location>
</feature>
<dbReference type="CDD" id="cd00067">
    <property type="entry name" value="GAL4"/>
    <property type="match status" value="1"/>
</dbReference>
<accession>A0AAV5REZ2</accession>
<name>A0AAV5REZ2_STABA</name>
<proteinExistence type="predicted"/>
<protein>
    <recommendedName>
        <fullName evidence="2">Zn(2)-C6 fungal-type domain-containing protein</fullName>
    </recommendedName>
</protein>
<sequence>MDYPASNETIDVSINSETPIFEYTNAHIPAVQVQEMTSDELNCIGPALPSIKVKTPMKRKVCGITKDTSILPGQHGTPLQPLNSSIRLNSSPYRCTHDSRSPTHVYQKALKPGYPFNFSWASPVATTHADNCNSTYDRNLKNSSSAVPTCVDINKTIFPKLSPTPAIYGTQNSYKSKRYSLFSPIPKLDEDRSQFLYDPDVFSSPRANSTFTPTRLRHLPRFSRLNYGDSSELPVLSDMATSEPRFSSEDDSLRLDDSILAQLSRSPQNAFSSPYPRLGTMSTMTPSAAISETLYSPKNNEEIDSHSQKLDLAHVEPFKISPSVSLCLPSDTSISSSVGAAHSNLKCAAALTKPVSEDLPTKKVATSDNNSAFALHPQTSGKLPTQLQQEIPAASIPLAISSPKSDKKSKTENARQSFSKSRQVKKTVGKRNLKKRSTSSLDDDNDVDFSNSSRGPVKHQNKRVNGSDIGCWTCKVRRKGCDRAKPECNACTVLGLPCAGYASEKPNFMIDKEANANYRRFLTGTIYNNKKLRGIPLGRLGSRVEEAARNADSMIVKLSYNSHQQNSEMSS</sequence>
<evidence type="ECO:0000259" key="2">
    <source>
        <dbReference type="PROSITE" id="PS50048"/>
    </source>
</evidence>
<dbReference type="GO" id="GO:0000981">
    <property type="term" value="F:DNA-binding transcription factor activity, RNA polymerase II-specific"/>
    <property type="evidence" value="ECO:0007669"/>
    <property type="project" value="InterPro"/>
</dbReference>
<dbReference type="InterPro" id="IPR001138">
    <property type="entry name" value="Zn2Cys6_DnaBD"/>
</dbReference>
<dbReference type="Pfam" id="PF00172">
    <property type="entry name" value="Zn_clus"/>
    <property type="match status" value="1"/>
</dbReference>